<dbReference type="InterPro" id="IPR011709">
    <property type="entry name" value="DEAD-box_helicase_OB_fold"/>
</dbReference>
<dbReference type="EMBL" id="CAACVG010007528">
    <property type="protein sequence ID" value="VEN45912.1"/>
    <property type="molecule type" value="Genomic_DNA"/>
</dbReference>
<dbReference type="PROSITE" id="PS51194">
    <property type="entry name" value="HELICASE_CTER"/>
    <property type="match status" value="1"/>
</dbReference>
<dbReference type="PROSITE" id="PS51192">
    <property type="entry name" value="HELICASE_ATP_BIND_1"/>
    <property type="match status" value="1"/>
</dbReference>
<evidence type="ECO:0000256" key="3">
    <source>
        <dbReference type="ARBA" id="ARBA00022741"/>
    </source>
</evidence>
<feature type="domain" description="Helicase ATP-binding" evidence="9">
    <location>
        <begin position="220"/>
        <end position="388"/>
    </location>
</feature>
<dbReference type="GO" id="GO:0051880">
    <property type="term" value="F:G-quadruplex DNA binding"/>
    <property type="evidence" value="ECO:0007669"/>
    <property type="project" value="TreeGrafter"/>
</dbReference>
<dbReference type="InterPro" id="IPR048333">
    <property type="entry name" value="HA2_WH"/>
</dbReference>
<dbReference type="AlphaFoldDB" id="A0A653CDA0"/>
<dbReference type="Gene3D" id="1.20.120.1080">
    <property type="match status" value="1"/>
</dbReference>
<keyword evidence="3" id="KW-0547">Nucleotide-binding</keyword>
<dbReference type="Gene3D" id="3.40.50.300">
    <property type="entry name" value="P-loop containing nucleotide triphosphate hydrolases"/>
    <property type="match status" value="2"/>
</dbReference>
<dbReference type="FunFam" id="1.20.120.1080:FF:000002">
    <property type="entry name" value="Putative ATP-dependent RNA helicase DHX36"/>
    <property type="match status" value="1"/>
</dbReference>
<dbReference type="Pfam" id="PF07717">
    <property type="entry name" value="OB_NTP_bind"/>
    <property type="match status" value="1"/>
</dbReference>
<dbReference type="InterPro" id="IPR002464">
    <property type="entry name" value="DNA/RNA_helicase_DEAH_CS"/>
</dbReference>
<dbReference type="Proteomes" id="UP000410492">
    <property type="component" value="Unassembled WGS sequence"/>
</dbReference>
<feature type="region of interest" description="Disordered" evidence="8">
    <location>
        <begin position="33"/>
        <end position="85"/>
    </location>
</feature>
<keyword evidence="6" id="KW-0067">ATP-binding</keyword>
<dbReference type="InterPro" id="IPR011545">
    <property type="entry name" value="DEAD/DEAH_box_helicase_dom"/>
</dbReference>
<dbReference type="SUPFAM" id="SSF52540">
    <property type="entry name" value="P-loop containing nucleoside triphosphate hydrolases"/>
    <property type="match status" value="1"/>
</dbReference>
<dbReference type="EC" id="3.6.4.13" evidence="2"/>
<dbReference type="Pfam" id="PF21010">
    <property type="entry name" value="HA2_C"/>
    <property type="match status" value="1"/>
</dbReference>
<dbReference type="GO" id="GO:0005634">
    <property type="term" value="C:nucleus"/>
    <property type="evidence" value="ECO:0007669"/>
    <property type="project" value="TreeGrafter"/>
</dbReference>
<dbReference type="PANTHER" id="PTHR18934">
    <property type="entry name" value="ATP-DEPENDENT RNA HELICASE"/>
    <property type="match status" value="1"/>
</dbReference>
<evidence type="ECO:0000256" key="8">
    <source>
        <dbReference type="SAM" id="MobiDB-lite"/>
    </source>
</evidence>
<name>A0A653CDA0_CALMS</name>
<evidence type="ECO:0000256" key="7">
    <source>
        <dbReference type="ARBA" id="ARBA00022884"/>
    </source>
</evidence>
<keyword evidence="12" id="KW-1185">Reference proteome</keyword>
<dbReference type="InterPro" id="IPR014001">
    <property type="entry name" value="Helicase_ATP-bd"/>
</dbReference>
<dbReference type="SMART" id="SM00487">
    <property type="entry name" value="DEXDc"/>
    <property type="match status" value="1"/>
</dbReference>
<protein>
    <recommendedName>
        <fullName evidence="2">RNA helicase</fullName>
        <ecNumber evidence="2">3.6.4.13</ecNumber>
    </recommendedName>
</protein>
<evidence type="ECO:0000259" key="10">
    <source>
        <dbReference type="PROSITE" id="PS51194"/>
    </source>
</evidence>
<sequence>MLGFRFCIYYKKYSLLSLPLIQLQIKNAELSEMSGRRRRGRGRGGNSGGHSYNHEMGGSSQGRKRSQSRGKNTEGRIPRPPGLRGKEIGMFYANLSRKNKQLRAEKGEPPLGTVKLSDSKKYQLKELLKEDTCFGYFATDDSSYAHVEDSQFKRTFLSTIRGNILDKIECSSSVMTTIRDDSRDNHFFNEFNAKKDSAKYRKMMENRERLPSYTKRKEILQLIEENQVILISGETGCGKTTQVAQFILDDYIEKKKGSVCKIICTQPRRISAIAVAERVADERAERLGQSVGYQIRLEKKLPRDRCCINFCTTGVVLKQMETDPALSGVSHIILDEIHERNVASDFLITLLKEVIKKRVDLKVILMSATLNSEAFSAYYNNCPHINIPGFTFPVTEYFLEDILQQTKFKFPEQPPSRQGMQKWMQYKDKGKPEIRAKEKEFEDYIVPYVRRLMQEKKYDTHICKQLTNISTENINLDLILELIKWICRNDDEFSSILVFMPGYAQISDLNKHLQESGKFPHSRYIIIPLHSQMPTVDQRQIFNPAPPGVRKIIISTNIAETSITIDDVVFVIDTGKIKMSDFNVETNTETLDIQWVSKANADQRKGRAGRVKPGVCYHLYTRARHQIIEKFQKPEILRMRLEGTILQTKILQLGKVEEFFSKLMDPPDPETVALSLNLLKRLNALDDREDLMPLGYHLARLPIAPQMGKMILFGAIFSCLDPVLSIAASLDYKDAFQIPLGKEKLADIKRVELAEGMMSDHVLLHKALERYETSDSRRQFCWEFFLSPHILNQLQDMKKQFMQYLFELEFVRNLDPKAPENNRNSDNISLVKAIVCAGLYPNVAVVCKNKHGRLKCLKSMDYKYRYNFHKKSVLASEPFFESPLIVYYTKVKSNADNIYDATMVTPLPIIFFGDQYDFKNDIISISGSLKFKAEVDTADIIRELRNRMNWFLEHKVTHPGFVDWGNETGEIKVLRAIKRLITSEDVGYDIDEYEDDDDDDYD</sequence>
<keyword evidence="7" id="KW-0694">RNA-binding</keyword>
<dbReference type="GO" id="GO:0005737">
    <property type="term" value="C:cytoplasm"/>
    <property type="evidence" value="ECO:0007669"/>
    <property type="project" value="TreeGrafter"/>
</dbReference>
<dbReference type="PROSITE" id="PS00690">
    <property type="entry name" value="DEAH_ATP_HELICASE"/>
    <property type="match status" value="1"/>
</dbReference>
<dbReference type="SMART" id="SM00847">
    <property type="entry name" value="HA2"/>
    <property type="match status" value="1"/>
</dbReference>
<evidence type="ECO:0000313" key="12">
    <source>
        <dbReference type="Proteomes" id="UP000410492"/>
    </source>
</evidence>
<dbReference type="GO" id="GO:0003678">
    <property type="term" value="F:DNA helicase activity"/>
    <property type="evidence" value="ECO:0007669"/>
    <property type="project" value="TreeGrafter"/>
</dbReference>
<dbReference type="FunFam" id="3.40.50.300:FF:000284">
    <property type="entry name" value="probable ATP-dependent RNA helicase YTHDC2"/>
    <property type="match status" value="1"/>
</dbReference>
<dbReference type="InterPro" id="IPR001650">
    <property type="entry name" value="Helicase_C-like"/>
</dbReference>
<dbReference type="InterPro" id="IPR059023">
    <property type="entry name" value="RNA_hel_CTD"/>
</dbReference>
<dbReference type="CDD" id="cd18791">
    <property type="entry name" value="SF2_C_RHA"/>
    <property type="match status" value="1"/>
</dbReference>
<dbReference type="GO" id="GO:0005524">
    <property type="term" value="F:ATP binding"/>
    <property type="evidence" value="ECO:0007669"/>
    <property type="project" value="UniProtKB-KW"/>
</dbReference>
<gene>
    <name evidence="11" type="ORF">CALMAC_LOCUS8187</name>
</gene>
<dbReference type="Pfam" id="PF26026">
    <property type="entry name" value="RNA_hel_CTD"/>
    <property type="match status" value="1"/>
</dbReference>
<evidence type="ECO:0000256" key="4">
    <source>
        <dbReference type="ARBA" id="ARBA00022801"/>
    </source>
</evidence>
<dbReference type="GO" id="GO:0016787">
    <property type="term" value="F:hydrolase activity"/>
    <property type="evidence" value="ECO:0007669"/>
    <property type="project" value="UniProtKB-KW"/>
</dbReference>
<evidence type="ECO:0000259" key="9">
    <source>
        <dbReference type="PROSITE" id="PS51192"/>
    </source>
</evidence>
<evidence type="ECO:0000256" key="5">
    <source>
        <dbReference type="ARBA" id="ARBA00022806"/>
    </source>
</evidence>
<keyword evidence="4" id="KW-0378">Hydrolase</keyword>
<feature type="domain" description="Helicase C-terminal" evidence="10">
    <location>
        <begin position="481"/>
        <end position="652"/>
    </location>
</feature>
<comment type="similarity">
    <text evidence="1">Belongs to the DEAD box helicase family. DEAH subfamily.</text>
</comment>
<reference evidence="11 12" key="1">
    <citation type="submission" date="2019-01" db="EMBL/GenBank/DDBJ databases">
        <authorList>
            <person name="Sayadi A."/>
        </authorList>
    </citation>
    <scope>NUCLEOTIDE SEQUENCE [LARGE SCALE GENOMIC DNA]</scope>
</reference>
<organism evidence="11 12">
    <name type="scientific">Callosobruchus maculatus</name>
    <name type="common">Southern cowpea weevil</name>
    <name type="synonym">Pulse bruchid</name>
    <dbReference type="NCBI Taxonomy" id="64391"/>
    <lineage>
        <taxon>Eukaryota</taxon>
        <taxon>Metazoa</taxon>
        <taxon>Ecdysozoa</taxon>
        <taxon>Arthropoda</taxon>
        <taxon>Hexapoda</taxon>
        <taxon>Insecta</taxon>
        <taxon>Pterygota</taxon>
        <taxon>Neoptera</taxon>
        <taxon>Endopterygota</taxon>
        <taxon>Coleoptera</taxon>
        <taxon>Polyphaga</taxon>
        <taxon>Cucujiformia</taxon>
        <taxon>Chrysomeloidea</taxon>
        <taxon>Chrysomelidae</taxon>
        <taxon>Bruchinae</taxon>
        <taxon>Bruchini</taxon>
        <taxon>Callosobruchus</taxon>
    </lineage>
</organism>
<proteinExistence type="inferred from homology"/>
<dbReference type="Pfam" id="PF04408">
    <property type="entry name" value="WHD_HA2"/>
    <property type="match status" value="1"/>
</dbReference>
<accession>A0A653CDA0</accession>
<dbReference type="Pfam" id="PF00270">
    <property type="entry name" value="DEAD"/>
    <property type="match status" value="1"/>
</dbReference>
<dbReference type="PANTHER" id="PTHR18934:SF237">
    <property type="entry name" value="ATP-DEPENDENT DNA_RNA HELICASE DHX36"/>
    <property type="match status" value="1"/>
</dbReference>
<dbReference type="OrthoDB" id="5600252at2759"/>
<dbReference type="Pfam" id="PF00271">
    <property type="entry name" value="Helicase_C"/>
    <property type="match status" value="1"/>
</dbReference>
<dbReference type="InterPro" id="IPR027417">
    <property type="entry name" value="P-loop_NTPase"/>
</dbReference>
<keyword evidence="5" id="KW-0347">Helicase</keyword>
<dbReference type="GO" id="GO:0002151">
    <property type="term" value="F:G-quadruplex RNA binding"/>
    <property type="evidence" value="ECO:0007669"/>
    <property type="project" value="TreeGrafter"/>
</dbReference>
<evidence type="ECO:0000256" key="1">
    <source>
        <dbReference type="ARBA" id="ARBA00008792"/>
    </source>
</evidence>
<evidence type="ECO:0000256" key="2">
    <source>
        <dbReference type="ARBA" id="ARBA00012552"/>
    </source>
</evidence>
<evidence type="ECO:0000313" key="11">
    <source>
        <dbReference type="EMBL" id="VEN45912.1"/>
    </source>
</evidence>
<dbReference type="InterPro" id="IPR007502">
    <property type="entry name" value="Helicase-assoc_dom"/>
</dbReference>
<dbReference type="SMART" id="SM00490">
    <property type="entry name" value="HELICc"/>
    <property type="match status" value="1"/>
</dbReference>
<dbReference type="GO" id="GO:0003724">
    <property type="term" value="F:RNA helicase activity"/>
    <property type="evidence" value="ECO:0007669"/>
    <property type="project" value="UniProtKB-EC"/>
</dbReference>
<evidence type="ECO:0000256" key="6">
    <source>
        <dbReference type="ARBA" id="ARBA00022840"/>
    </source>
</evidence>